<dbReference type="OrthoDB" id="9617029at2759"/>
<feature type="compositionally biased region" description="Low complexity" evidence="1">
    <location>
        <begin position="164"/>
        <end position="179"/>
    </location>
</feature>
<proteinExistence type="predicted"/>
<feature type="region of interest" description="Disordered" evidence="1">
    <location>
        <begin position="67"/>
        <end position="114"/>
    </location>
</feature>
<feature type="region of interest" description="Disordered" evidence="1">
    <location>
        <begin position="138"/>
        <end position="180"/>
    </location>
</feature>
<gene>
    <name evidence="2" type="ORF">F511_41954</name>
</gene>
<organism evidence="2 3">
    <name type="scientific">Dorcoceras hygrometricum</name>
    <dbReference type="NCBI Taxonomy" id="472368"/>
    <lineage>
        <taxon>Eukaryota</taxon>
        <taxon>Viridiplantae</taxon>
        <taxon>Streptophyta</taxon>
        <taxon>Embryophyta</taxon>
        <taxon>Tracheophyta</taxon>
        <taxon>Spermatophyta</taxon>
        <taxon>Magnoliopsida</taxon>
        <taxon>eudicotyledons</taxon>
        <taxon>Gunneridae</taxon>
        <taxon>Pentapetalae</taxon>
        <taxon>asterids</taxon>
        <taxon>lamiids</taxon>
        <taxon>Lamiales</taxon>
        <taxon>Gesneriaceae</taxon>
        <taxon>Didymocarpoideae</taxon>
        <taxon>Trichosporeae</taxon>
        <taxon>Loxocarpinae</taxon>
        <taxon>Dorcoceras</taxon>
    </lineage>
</organism>
<keyword evidence="3" id="KW-1185">Reference proteome</keyword>
<accession>A0A2Z7D534</accession>
<protein>
    <submittedName>
        <fullName evidence="2">Uncharacterized protein</fullName>
    </submittedName>
</protein>
<dbReference type="AlphaFoldDB" id="A0A2Z7D534"/>
<evidence type="ECO:0000256" key="1">
    <source>
        <dbReference type="SAM" id="MobiDB-lite"/>
    </source>
</evidence>
<dbReference type="Proteomes" id="UP000250235">
    <property type="component" value="Unassembled WGS sequence"/>
</dbReference>
<sequence>MHLVFGCCITASGSLPHCEHTPWPLLFQILGAVFEFLSSLVGRAFGHYPVLQLVVALTQLVVPQEMMPPRRRGRGRRQFQESGGQNEDRYSARTQTHGSSEEDEGTAALTTRNQQLSLSSPRSFCSFKWVAIEREVHKEPSATENTQSSTENDGNLGKKASVNSSSTRTQQSSRKLSSRNYPVASYPVATIQSQAIPKAGRILTTGTRHNPRNAAFQLNQTTSRCSLDWFLNSTAGHPVAILKTRSLTKSNDAVTHASIATRSCSPSRNTIPLATGSSILRLVILSRAQRLPDATQAQQLIFHFHQLQATITLKFQILPVVGYSTVEPQIVMNIREAQRFLPRGQQFKKKSSSGSSGSGSSSSSGSRTEFCGFCGGKHPSTQCVWCAGFLKPLWSIRAFCESVSVSWITTDRGPASGSWRRSDQTKRFDKIVQQQVTVAKSMRVNTTVACDWLNFEFQSLRLILVATGSRRANTRFNKESPRVGYCYVRGNQQREFFVNLLVYSSGNQQREFLTHLLVY</sequence>
<feature type="region of interest" description="Disordered" evidence="1">
    <location>
        <begin position="345"/>
        <end position="366"/>
    </location>
</feature>
<reference evidence="2 3" key="1">
    <citation type="journal article" date="2015" name="Proc. Natl. Acad. Sci. U.S.A.">
        <title>The resurrection genome of Boea hygrometrica: A blueprint for survival of dehydration.</title>
        <authorList>
            <person name="Xiao L."/>
            <person name="Yang G."/>
            <person name="Zhang L."/>
            <person name="Yang X."/>
            <person name="Zhao S."/>
            <person name="Ji Z."/>
            <person name="Zhou Q."/>
            <person name="Hu M."/>
            <person name="Wang Y."/>
            <person name="Chen M."/>
            <person name="Xu Y."/>
            <person name="Jin H."/>
            <person name="Xiao X."/>
            <person name="Hu G."/>
            <person name="Bao F."/>
            <person name="Hu Y."/>
            <person name="Wan P."/>
            <person name="Li L."/>
            <person name="Deng X."/>
            <person name="Kuang T."/>
            <person name="Xiang C."/>
            <person name="Zhu J.K."/>
            <person name="Oliver M.J."/>
            <person name="He Y."/>
        </authorList>
    </citation>
    <scope>NUCLEOTIDE SEQUENCE [LARGE SCALE GENOMIC DNA]</scope>
    <source>
        <strain evidence="3">cv. XS01</strain>
    </source>
</reference>
<evidence type="ECO:0000313" key="2">
    <source>
        <dbReference type="EMBL" id="KZV54732.1"/>
    </source>
</evidence>
<name>A0A2Z7D534_9LAMI</name>
<feature type="compositionally biased region" description="Low complexity" evidence="1">
    <location>
        <begin position="352"/>
        <end position="366"/>
    </location>
</feature>
<dbReference type="EMBL" id="KQ989198">
    <property type="protein sequence ID" value="KZV54732.1"/>
    <property type="molecule type" value="Genomic_DNA"/>
</dbReference>
<evidence type="ECO:0000313" key="3">
    <source>
        <dbReference type="Proteomes" id="UP000250235"/>
    </source>
</evidence>
<feature type="compositionally biased region" description="Polar residues" evidence="1">
    <location>
        <begin position="142"/>
        <end position="153"/>
    </location>
</feature>